<dbReference type="Proteomes" id="UP000253728">
    <property type="component" value="Unassembled WGS sequence"/>
</dbReference>
<sequence length="45" mass="5108">MAKLEIKISQKNLVIFTRRIILLLLPKKASLSPYWGQAAVAKPRC</sequence>
<evidence type="ECO:0000313" key="1">
    <source>
        <dbReference type="EMBL" id="SSY92535.1"/>
    </source>
</evidence>
<organism evidence="1 2">
    <name type="scientific">Aggregatibacter aphrophilus</name>
    <name type="common">Haemophilus aphrophilus</name>
    <dbReference type="NCBI Taxonomy" id="732"/>
    <lineage>
        <taxon>Bacteria</taxon>
        <taxon>Pseudomonadati</taxon>
        <taxon>Pseudomonadota</taxon>
        <taxon>Gammaproteobacteria</taxon>
        <taxon>Pasteurellales</taxon>
        <taxon>Pasteurellaceae</taxon>
        <taxon>Aggregatibacter</taxon>
    </lineage>
</organism>
<accession>A0A336N2Q2</accession>
<dbReference type="AlphaFoldDB" id="A0A336N2Q2"/>
<dbReference type="EMBL" id="UFSP01000001">
    <property type="protein sequence ID" value="SSY92535.1"/>
    <property type="molecule type" value="Genomic_DNA"/>
</dbReference>
<gene>
    <name evidence="1" type="ORF">NCTC5908_00009</name>
</gene>
<protein>
    <submittedName>
        <fullName evidence="1">Uncharacterized protein</fullName>
    </submittedName>
</protein>
<reference evidence="1 2" key="1">
    <citation type="submission" date="2018-06" db="EMBL/GenBank/DDBJ databases">
        <authorList>
            <consortium name="Pathogen Informatics"/>
            <person name="Doyle S."/>
        </authorList>
    </citation>
    <scope>NUCLEOTIDE SEQUENCE [LARGE SCALE GENOMIC DNA]</scope>
    <source>
        <strain evidence="1 2">NCTC5908</strain>
    </source>
</reference>
<proteinExistence type="predicted"/>
<name>A0A336N2Q2_AGGAP</name>
<evidence type="ECO:0000313" key="2">
    <source>
        <dbReference type="Proteomes" id="UP000253728"/>
    </source>
</evidence>